<dbReference type="InterPro" id="IPR025536">
    <property type="entry name" value="DUF4422"/>
</dbReference>
<dbReference type="Pfam" id="PF14393">
    <property type="entry name" value="DUF4422"/>
    <property type="match status" value="1"/>
</dbReference>
<feature type="non-terminal residue" evidence="2">
    <location>
        <position position="110"/>
    </location>
</feature>
<reference evidence="2 3" key="1">
    <citation type="submission" date="2020-01" db="EMBL/GenBank/DDBJ databases">
        <title>Glutamicibacter soli M275.</title>
        <authorList>
            <person name="Meng X."/>
        </authorList>
    </citation>
    <scope>NUCLEOTIDE SEQUENCE [LARGE SCALE GENOMIC DNA]</scope>
    <source>
        <strain evidence="2 3">M275</strain>
    </source>
</reference>
<comment type="caution">
    <text evidence="2">The sequence shown here is derived from an EMBL/GenBank/DDBJ whole genome shotgun (WGS) entry which is preliminary data.</text>
</comment>
<proteinExistence type="predicted"/>
<gene>
    <name evidence="2" type="ORF">GT020_19050</name>
</gene>
<evidence type="ECO:0000259" key="1">
    <source>
        <dbReference type="Pfam" id="PF14393"/>
    </source>
</evidence>
<accession>A0A6L9GFI3</accession>
<evidence type="ECO:0000313" key="3">
    <source>
        <dbReference type="Proteomes" id="UP000477543"/>
    </source>
</evidence>
<feature type="non-terminal residue" evidence="2">
    <location>
        <position position="1"/>
    </location>
</feature>
<dbReference type="Proteomes" id="UP000477543">
    <property type="component" value="Unassembled WGS sequence"/>
</dbReference>
<name>A0A6L9GFI3_9MICC</name>
<dbReference type="EMBL" id="WYDN01000241">
    <property type="protein sequence ID" value="NAZ18126.1"/>
    <property type="molecule type" value="Genomic_DNA"/>
</dbReference>
<evidence type="ECO:0000313" key="2">
    <source>
        <dbReference type="EMBL" id="NAZ18126.1"/>
    </source>
</evidence>
<dbReference type="AlphaFoldDB" id="A0A6L9GFI3"/>
<sequence length="110" mass="12854">YRRYFDFRPDQRRKLNPHGMIDHPTMDRKLISEYGLSDDVIEQVMAGLDMAIPEPFDVRSTGPRTVRQHYETAIHHHIEDLELAGRIVDEISPQYAPYFEAAMSGHILYP</sequence>
<feature type="domain" description="DUF4422" evidence="1">
    <location>
        <begin position="1"/>
        <end position="106"/>
    </location>
</feature>
<organism evidence="2 3">
    <name type="scientific">Glutamicibacter soli</name>
    <dbReference type="NCBI Taxonomy" id="453836"/>
    <lineage>
        <taxon>Bacteria</taxon>
        <taxon>Bacillati</taxon>
        <taxon>Actinomycetota</taxon>
        <taxon>Actinomycetes</taxon>
        <taxon>Micrococcales</taxon>
        <taxon>Micrococcaceae</taxon>
        <taxon>Glutamicibacter</taxon>
    </lineage>
</organism>
<protein>
    <submittedName>
        <fullName evidence="2">DUF4422 domain-containing protein</fullName>
    </submittedName>
</protein>